<keyword evidence="1" id="KW-1133">Transmembrane helix</keyword>
<dbReference type="InterPro" id="IPR027923">
    <property type="entry name" value="Hydrophob_seed_dom"/>
</dbReference>
<keyword evidence="1" id="KW-0472">Membrane</keyword>
<dbReference type="InterPro" id="IPR036312">
    <property type="entry name" value="Bifun_inhib/LTP/seed_sf"/>
</dbReference>
<dbReference type="EMBL" id="HQ845381">
    <property type="protein sequence ID" value="AEJ88289.1"/>
    <property type="molecule type" value="mRNA"/>
</dbReference>
<evidence type="ECO:0000259" key="3">
    <source>
        <dbReference type="Pfam" id="PF14547"/>
    </source>
</evidence>
<reference evidence="4" key="1">
    <citation type="submission" date="2010-12" db="EMBL/GenBank/DDBJ databases">
        <authorList>
            <person name="Devine S."/>
            <person name="Duvall C."/>
            <person name="Mead J."/>
        </authorList>
    </citation>
    <scope>NUCLEOTIDE SEQUENCE</scope>
</reference>
<protein>
    <submittedName>
        <fullName evidence="4">Putative 14 kDa proline-rich protein DC2.15</fullName>
    </submittedName>
</protein>
<name>G0YYD6_WOLAU</name>
<evidence type="ECO:0000313" key="4">
    <source>
        <dbReference type="EMBL" id="AEJ88289.1"/>
    </source>
</evidence>
<keyword evidence="1" id="KW-0812">Transmembrane</keyword>
<feature type="domain" description="Hydrophobic seed protein" evidence="3">
    <location>
        <begin position="49"/>
        <end position="132"/>
    </location>
</feature>
<accession>G0YYD6</accession>
<sequence>MASKSRVTYVALIQLFNLFLFSMIAGVPAQPPPPLAPVPAPPPPLNVFTCVINIANLAVCTPFILVRKLLGISLDSSICYNIVKQIPSNNLQSCLCIAAKASVLGLTVSIPGDIKILLNLCGIPIPIGLGCA</sequence>
<evidence type="ECO:0000256" key="2">
    <source>
        <dbReference type="SAM" id="SignalP"/>
    </source>
</evidence>
<dbReference type="Gene3D" id="1.10.110.10">
    <property type="entry name" value="Plant lipid-transfer and hydrophobic proteins"/>
    <property type="match status" value="1"/>
</dbReference>
<evidence type="ECO:0000256" key="1">
    <source>
        <dbReference type="SAM" id="Phobius"/>
    </source>
</evidence>
<organism evidence="4">
    <name type="scientific">Wolffia australiana</name>
    <name type="common">Water-meal</name>
    <name type="synonym">Wolffia arrhiza var. australiana</name>
    <dbReference type="NCBI Taxonomy" id="161112"/>
    <lineage>
        <taxon>Eukaryota</taxon>
        <taxon>Viridiplantae</taxon>
        <taxon>Streptophyta</taxon>
        <taxon>Embryophyta</taxon>
        <taxon>Tracheophyta</taxon>
        <taxon>Spermatophyta</taxon>
        <taxon>Magnoliopsida</taxon>
        <taxon>Liliopsida</taxon>
        <taxon>Araceae</taxon>
        <taxon>Lemnoideae</taxon>
        <taxon>Wolffia</taxon>
    </lineage>
</organism>
<feature type="chain" id="PRO_5003411612" evidence="2">
    <location>
        <begin position="30"/>
        <end position="132"/>
    </location>
</feature>
<keyword evidence="2" id="KW-0732">Signal</keyword>
<proteinExistence type="evidence at transcript level"/>
<dbReference type="Pfam" id="PF14547">
    <property type="entry name" value="Hydrophob_seed"/>
    <property type="match status" value="1"/>
</dbReference>
<dbReference type="AlphaFoldDB" id="G0YYD6"/>
<feature type="signal peptide" evidence="2">
    <location>
        <begin position="1"/>
        <end position="29"/>
    </location>
</feature>
<feature type="transmembrane region" description="Helical" evidence="1">
    <location>
        <begin position="45"/>
        <end position="66"/>
    </location>
</feature>
<dbReference type="SUPFAM" id="SSF47699">
    <property type="entry name" value="Bifunctional inhibitor/lipid-transfer protein/seed storage 2S albumin"/>
    <property type="match status" value="1"/>
</dbReference>